<dbReference type="AlphaFoldDB" id="A0A2W7STL6"/>
<dbReference type="Pfam" id="PF01103">
    <property type="entry name" value="Omp85"/>
    <property type="match status" value="1"/>
</dbReference>
<keyword evidence="5" id="KW-1185">Reference proteome</keyword>
<comment type="caution">
    <text evidence="4">The sequence shown here is derived from an EMBL/GenBank/DDBJ whole genome shotgun (WGS) entry which is preliminary data.</text>
</comment>
<dbReference type="RefSeq" id="WP_111317476.1">
    <property type="nucleotide sequence ID" value="NZ_QKZT01000005.1"/>
</dbReference>
<organism evidence="4 5">
    <name type="scientific">Algoriphagus chordae</name>
    <dbReference type="NCBI Taxonomy" id="237019"/>
    <lineage>
        <taxon>Bacteria</taxon>
        <taxon>Pseudomonadati</taxon>
        <taxon>Bacteroidota</taxon>
        <taxon>Cytophagia</taxon>
        <taxon>Cytophagales</taxon>
        <taxon>Cyclobacteriaceae</taxon>
        <taxon>Algoriphagus</taxon>
    </lineage>
</organism>
<evidence type="ECO:0000256" key="2">
    <source>
        <dbReference type="ARBA" id="ARBA00023136"/>
    </source>
</evidence>
<dbReference type="InterPro" id="IPR000184">
    <property type="entry name" value="Bac_surfAg_D15"/>
</dbReference>
<evidence type="ECO:0000313" key="4">
    <source>
        <dbReference type="EMBL" id="PZX54062.1"/>
    </source>
</evidence>
<proteinExistence type="predicted"/>
<reference evidence="4 5" key="1">
    <citation type="submission" date="2018-06" db="EMBL/GenBank/DDBJ databases">
        <title>Genomic Encyclopedia of Archaeal and Bacterial Type Strains, Phase II (KMG-II): from individual species to whole genera.</title>
        <authorList>
            <person name="Goeker M."/>
        </authorList>
    </citation>
    <scope>NUCLEOTIDE SEQUENCE [LARGE SCALE GENOMIC DNA]</scope>
    <source>
        <strain evidence="4 5">DSM 19830</strain>
    </source>
</reference>
<evidence type="ECO:0000313" key="5">
    <source>
        <dbReference type="Proteomes" id="UP000248882"/>
    </source>
</evidence>
<evidence type="ECO:0000259" key="3">
    <source>
        <dbReference type="Pfam" id="PF01103"/>
    </source>
</evidence>
<dbReference type="Proteomes" id="UP000248882">
    <property type="component" value="Unassembled WGS sequence"/>
</dbReference>
<dbReference type="Gene3D" id="2.40.160.50">
    <property type="entry name" value="membrane protein fhac: a member of the omp85/tpsb transporter family"/>
    <property type="match status" value="1"/>
</dbReference>
<dbReference type="GO" id="GO:0019867">
    <property type="term" value="C:outer membrane"/>
    <property type="evidence" value="ECO:0007669"/>
    <property type="project" value="InterPro"/>
</dbReference>
<evidence type="ECO:0000256" key="1">
    <source>
        <dbReference type="ARBA" id="ARBA00004370"/>
    </source>
</evidence>
<protein>
    <submittedName>
        <fullName evidence="4">Surface antigen-like protein</fullName>
    </submittedName>
</protein>
<feature type="domain" description="Bacterial surface antigen (D15)" evidence="3">
    <location>
        <begin position="107"/>
        <end position="335"/>
    </location>
</feature>
<keyword evidence="2" id="KW-0472">Membrane</keyword>
<name>A0A2W7STL6_9BACT</name>
<dbReference type="EMBL" id="QKZT01000005">
    <property type="protein sequence ID" value="PZX54062.1"/>
    <property type="molecule type" value="Genomic_DNA"/>
</dbReference>
<dbReference type="OrthoDB" id="9771071at2"/>
<accession>A0A2W7STL6</accession>
<gene>
    <name evidence="4" type="ORF">LV85_01401</name>
</gene>
<comment type="subcellular location">
    <subcellularLocation>
        <location evidence="1">Membrane</location>
    </subcellularLocation>
</comment>
<sequence>MKAFYFTFLLLFCFTGGYSQSINDRVKTYLARKQAHKDSVIAAGRPYLSVLAGPGYSPENGLLIGGGLLYSFSTNPSSKTLQRSTAPINLFYSTKGNVGISTKLKSFWMEDRLRLNMYLNANDGTDEYFGVGIQNAESKTSGDSTTRYKRRIYTVNPEVQVQIIDKVFLGMAFNYTYQKSRDENPMMLEDPNYLKYGNTIRTSGVFFSAAYDSRDVIVNAFSGFFAKFEYGNYGDFLGGKEKFQSHSLDLRKYIMLSKKIRVLAMRIYGRYALGDVPYSEMTMIGGSSDLRGYILGQYRDKLGMTFVSEYRHKFYDRQGDPTKHGMTLWLGTGTVAPDFENIAHLIPNFGVGYRLEVQPRMNVRFDFGVGKHTTGLYFNFTEAF</sequence>